<dbReference type="RefSeq" id="WP_231447616.1">
    <property type="nucleotide sequence ID" value="NZ_JAJOMB010000018.1"/>
</dbReference>
<accession>A0A9X1NGW0</accession>
<dbReference type="AlphaFoldDB" id="A0A9X1NGW0"/>
<dbReference type="EMBL" id="JAJOMB010000018">
    <property type="protein sequence ID" value="MCD5314812.1"/>
    <property type="molecule type" value="Genomic_DNA"/>
</dbReference>
<keyword evidence="2" id="KW-1185">Reference proteome</keyword>
<evidence type="ECO:0000313" key="1">
    <source>
        <dbReference type="EMBL" id="MCD5314812.1"/>
    </source>
</evidence>
<organism evidence="1 2">
    <name type="scientific">Kineosporia babensis</name>
    <dbReference type="NCBI Taxonomy" id="499548"/>
    <lineage>
        <taxon>Bacteria</taxon>
        <taxon>Bacillati</taxon>
        <taxon>Actinomycetota</taxon>
        <taxon>Actinomycetes</taxon>
        <taxon>Kineosporiales</taxon>
        <taxon>Kineosporiaceae</taxon>
        <taxon>Kineosporia</taxon>
    </lineage>
</organism>
<name>A0A9X1NGW0_9ACTN</name>
<proteinExistence type="predicted"/>
<dbReference type="Proteomes" id="UP001138997">
    <property type="component" value="Unassembled WGS sequence"/>
</dbReference>
<sequence length="144" mass="15258">MDTFEGGTGDGEYVSPTREREIRELGEKVRRCLAAAGLPATVRNDYSSFVGADIMLHFDIIPRTGELGGVYVSWSATDEIDLAAALAVEAFRPADPMVKYSGAIGRAMCDAMLAILASAGFAVKEAEGEYHPVTVKVLSGPDAS</sequence>
<protein>
    <submittedName>
        <fullName evidence="1">Uncharacterized protein</fullName>
    </submittedName>
</protein>
<comment type="caution">
    <text evidence="1">The sequence shown here is derived from an EMBL/GenBank/DDBJ whole genome shotgun (WGS) entry which is preliminary data.</text>
</comment>
<reference evidence="1" key="1">
    <citation type="submission" date="2021-11" db="EMBL/GenBank/DDBJ databases">
        <title>Streptomyces corallinus and Kineosporia corallina sp. nov., two new coral-derived marine actinobacteria.</title>
        <authorList>
            <person name="Buangrab K."/>
            <person name="Sutthacheep M."/>
            <person name="Yeemin T."/>
            <person name="Harunari E."/>
            <person name="Igarashi Y."/>
            <person name="Sripreechasak P."/>
            <person name="Kanchanasin P."/>
            <person name="Tanasupawat S."/>
            <person name="Phongsopitanun W."/>
        </authorList>
    </citation>
    <scope>NUCLEOTIDE SEQUENCE</scope>
    <source>
        <strain evidence="1">JCM 31032</strain>
    </source>
</reference>
<gene>
    <name evidence="1" type="ORF">LR394_28315</name>
</gene>
<evidence type="ECO:0000313" key="2">
    <source>
        <dbReference type="Proteomes" id="UP001138997"/>
    </source>
</evidence>